<evidence type="ECO:0000259" key="1">
    <source>
        <dbReference type="Pfam" id="PF06983"/>
    </source>
</evidence>
<name>A0ABT5T797_9RHOB</name>
<dbReference type="SUPFAM" id="SSF54593">
    <property type="entry name" value="Glyoxalase/Bleomycin resistance protein/Dihydroxybiphenyl dioxygenase"/>
    <property type="match status" value="2"/>
</dbReference>
<evidence type="ECO:0000313" key="3">
    <source>
        <dbReference type="Proteomes" id="UP001431784"/>
    </source>
</evidence>
<gene>
    <name evidence="2" type="ORF">PUT78_06885</name>
</gene>
<accession>A0ABT5T797</accession>
<organism evidence="2 3">
    <name type="scientific">Roseinatronobacter alkalisoli</name>
    <dbReference type="NCBI Taxonomy" id="3028235"/>
    <lineage>
        <taxon>Bacteria</taxon>
        <taxon>Pseudomonadati</taxon>
        <taxon>Pseudomonadota</taxon>
        <taxon>Alphaproteobacteria</taxon>
        <taxon>Rhodobacterales</taxon>
        <taxon>Paracoccaceae</taxon>
        <taxon>Roseinatronobacter</taxon>
    </lineage>
</organism>
<dbReference type="Pfam" id="PF06983">
    <property type="entry name" value="3-dmu-9_3-mt"/>
    <property type="match status" value="2"/>
</dbReference>
<dbReference type="Gene3D" id="3.30.720.110">
    <property type="match status" value="1"/>
</dbReference>
<comment type="caution">
    <text evidence="2">The sequence shown here is derived from an EMBL/GenBank/DDBJ whole genome shotgun (WGS) entry which is preliminary data.</text>
</comment>
<dbReference type="PANTHER" id="PTHR33990">
    <property type="entry name" value="PROTEIN YJDN-RELATED"/>
    <property type="match status" value="1"/>
</dbReference>
<dbReference type="CDD" id="cd06588">
    <property type="entry name" value="PhnB_like"/>
    <property type="match status" value="2"/>
</dbReference>
<dbReference type="InterPro" id="IPR029068">
    <property type="entry name" value="Glyas_Bleomycin-R_OHBP_Dase"/>
</dbReference>
<dbReference type="Gene3D" id="3.30.720.100">
    <property type="match status" value="1"/>
</dbReference>
<feature type="domain" description="PhnB-like" evidence="1">
    <location>
        <begin position="141"/>
        <end position="260"/>
    </location>
</feature>
<reference evidence="2" key="1">
    <citation type="submission" date="2023-02" db="EMBL/GenBank/DDBJ databases">
        <title>Description of Roseinatronobacter alkalisoli sp. nov., an alkaliphilic bacerium isolated from soda soil.</title>
        <authorList>
            <person name="Wei W."/>
        </authorList>
    </citation>
    <scope>NUCLEOTIDE SEQUENCE</scope>
    <source>
        <strain evidence="2">HJB301</strain>
    </source>
</reference>
<dbReference type="Gene3D" id="3.10.180.10">
    <property type="entry name" value="2,3-Dihydroxybiphenyl 1,2-Dioxygenase, domain 1"/>
    <property type="match status" value="1"/>
</dbReference>
<evidence type="ECO:0000313" key="2">
    <source>
        <dbReference type="EMBL" id="MDD7970819.1"/>
    </source>
</evidence>
<dbReference type="Proteomes" id="UP001431784">
    <property type="component" value="Unassembled WGS sequence"/>
</dbReference>
<dbReference type="RefSeq" id="WP_274351499.1">
    <property type="nucleotide sequence ID" value="NZ_JAQZSM010000004.1"/>
</dbReference>
<dbReference type="InterPro" id="IPR028973">
    <property type="entry name" value="PhnB-like"/>
</dbReference>
<proteinExistence type="predicted"/>
<protein>
    <submittedName>
        <fullName evidence="2">VOC family protein</fullName>
    </submittedName>
</protein>
<sequence>MQKIIPHLWFDGAAEDAAKLYTALVPDSRIGKISRYGKAGFEVHGQPEGTAMNVDITLGGQRMLALNAGPRFRPTPAVSYYLMFEDRAALDHAWKALAEGGQVHMPLDAYPWSDRYGWLDDRWGVSWQLSLGTLAQTGGQAMTPMLLFTGDKAGQAEAALTHYTALFPDSGVEGILRHDGSGADAAGSVMHAQFQLAGQTFMAGDSALAHAFTFTEANSFVVFCDDQAEIDHYWNALSAVPEAERCGWLKDRFGVSWQIIPRQLPALLSAPGAGVMEAFLGMGKIDIAELERAAR</sequence>
<feature type="domain" description="PhnB-like" evidence="1">
    <location>
        <begin position="2"/>
        <end position="129"/>
    </location>
</feature>
<keyword evidence="3" id="KW-1185">Reference proteome</keyword>
<dbReference type="EMBL" id="JAQZSM010000004">
    <property type="protein sequence ID" value="MDD7970819.1"/>
    <property type="molecule type" value="Genomic_DNA"/>
</dbReference>